<sequence>MTISNGLDSNISLLSRISSDGPRQSNQIKLLLTSTSQSCLVRVNHSVPLREFIETFLSYHPATQFPPVKHHTSKHDSLYLEDVEVAADWFKMNIDHYPQNVDKKLESEHLSIVMTFIVTIMLPIELIELRLILLKSSIFERFDRSMQILLKLQIVSSYISIGELPNAKIFLNKMVSRSNKSSNIPEFKTLQDCLSNVKLELPVSEFPPESNSRQITSSPGIIDSFVDEVHDVKIEEDEIDTKPSSDQIHTPAQSSKNRYGTPDDKPSLNTISNSFASQGPIVISDDDDTKPDLNLIQGPRRSSRKRHVTSNDVKPSIDTISQRSKQSSRKRRGTLDDEDASVNTASHSLSNQNEVMEIDDDLSDSKPFKKQTKRSNQSTKKRRVTPDDEDALINTTSNSLSNQNEVMEIDEDLSDSKPLKKQKKRPKQSSKKRRVTSENDEALINTTSNGLSGQNDVMMIDEDTIDSKPRKKQIQRAKERILMKKRHSSNNNNRPKLNDIISRMSELMEELQKSKGVSKDECKEMLKTLDDRRYKIRAARVTKKNTEVKDSDFYMGTYRVYREWCAEHRFSELPITFDKVFLWAELSLRSYAVHDLKMERRIRELDWFRGQTISMGSDKRSFWPDSFWIKYFDDERFPHFFLTKCDFPRRTAYPRDNLELNNSYPAPMPPQRQRPQASSPRPSTSQSPQRRLKSESRSVSCELIPDVVILDDQHSPEPIDSKITLESDRESRQDMEEAKYLISADTVPEPINKIDYESLRKPKHISKQRSAIIKQLQWESQGVIVKHELFANAFWKYKIDGITPLEKFGKREESRRVLNLYLEYCERNQIMALPFTNIKINLFFIQDLHHLASSTTRNYLRYLCHTIEIIKIIIPHLAGDSIDIDEIRGSKLWKRWLAEREEYDQSKKSGNHPSQ</sequence>
<feature type="compositionally biased region" description="Polar residues" evidence="1">
    <location>
        <begin position="393"/>
        <end position="405"/>
    </location>
</feature>
<feature type="compositionally biased region" description="Polar residues" evidence="1">
    <location>
        <begin position="267"/>
        <end position="277"/>
    </location>
</feature>
<dbReference type="OrthoDB" id="10430560at2759"/>
<name>F4RIU4_MELLP</name>
<organism evidence="3">
    <name type="scientific">Melampsora larici-populina (strain 98AG31 / pathotype 3-4-7)</name>
    <name type="common">Poplar leaf rust fungus</name>
    <dbReference type="NCBI Taxonomy" id="747676"/>
    <lineage>
        <taxon>Eukaryota</taxon>
        <taxon>Fungi</taxon>
        <taxon>Dikarya</taxon>
        <taxon>Basidiomycota</taxon>
        <taxon>Pucciniomycotina</taxon>
        <taxon>Pucciniomycetes</taxon>
        <taxon>Pucciniales</taxon>
        <taxon>Melampsoraceae</taxon>
        <taxon>Melampsora</taxon>
    </lineage>
</organism>
<feature type="compositionally biased region" description="Polar residues" evidence="1">
    <location>
        <begin position="341"/>
        <end position="354"/>
    </location>
</feature>
<dbReference type="RefSeq" id="XP_007409105.1">
    <property type="nucleotide sequence ID" value="XM_007409043.1"/>
</dbReference>
<evidence type="ECO:0000313" key="3">
    <source>
        <dbReference type="Proteomes" id="UP000001072"/>
    </source>
</evidence>
<feature type="region of interest" description="Disordered" evidence="1">
    <location>
        <begin position="658"/>
        <end position="698"/>
    </location>
</feature>
<feature type="compositionally biased region" description="Polar residues" evidence="1">
    <location>
        <begin position="242"/>
        <end position="258"/>
    </location>
</feature>
<keyword evidence="3" id="KW-1185">Reference proteome</keyword>
<proteinExistence type="predicted"/>
<dbReference type="AlphaFoldDB" id="F4RIU4"/>
<evidence type="ECO:0000256" key="1">
    <source>
        <dbReference type="SAM" id="MobiDB-lite"/>
    </source>
</evidence>
<feature type="region of interest" description="Disordered" evidence="1">
    <location>
        <begin position="236"/>
        <end position="455"/>
    </location>
</feature>
<dbReference type="KEGG" id="mlr:MELLADRAFT_116204"/>
<gene>
    <name evidence="2" type="ORF">MELLADRAFT_116204</name>
</gene>
<evidence type="ECO:0000313" key="2">
    <source>
        <dbReference type="EMBL" id="EGG07773.1"/>
    </source>
</evidence>
<reference evidence="3" key="1">
    <citation type="journal article" date="2011" name="Proc. Natl. Acad. Sci. U.S.A.">
        <title>Obligate biotrophy features unraveled by the genomic analysis of rust fungi.</title>
        <authorList>
            <person name="Duplessis S."/>
            <person name="Cuomo C.A."/>
            <person name="Lin Y.-C."/>
            <person name="Aerts A."/>
            <person name="Tisserant E."/>
            <person name="Veneault-Fourrey C."/>
            <person name="Joly D.L."/>
            <person name="Hacquard S."/>
            <person name="Amselem J."/>
            <person name="Cantarel B.L."/>
            <person name="Chiu R."/>
            <person name="Coutinho P.M."/>
            <person name="Feau N."/>
            <person name="Field M."/>
            <person name="Frey P."/>
            <person name="Gelhaye E."/>
            <person name="Goldberg J."/>
            <person name="Grabherr M.G."/>
            <person name="Kodira C.D."/>
            <person name="Kohler A."/>
            <person name="Kuees U."/>
            <person name="Lindquist E.A."/>
            <person name="Lucas S.M."/>
            <person name="Mago R."/>
            <person name="Mauceli E."/>
            <person name="Morin E."/>
            <person name="Murat C."/>
            <person name="Pangilinan J.L."/>
            <person name="Park R."/>
            <person name="Pearson M."/>
            <person name="Quesneville H."/>
            <person name="Rouhier N."/>
            <person name="Sakthikumar S."/>
            <person name="Salamov A.A."/>
            <person name="Schmutz J."/>
            <person name="Selles B."/>
            <person name="Shapiro H."/>
            <person name="Tanguay P."/>
            <person name="Tuskan G.A."/>
            <person name="Henrissat B."/>
            <person name="Van de Peer Y."/>
            <person name="Rouze P."/>
            <person name="Ellis J.G."/>
            <person name="Dodds P.N."/>
            <person name="Schein J.E."/>
            <person name="Zhong S."/>
            <person name="Hamelin R.C."/>
            <person name="Grigoriev I.V."/>
            <person name="Szabo L.J."/>
            <person name="Martin F."/>
        </authorList>
    </citation>
    <scope>NUCLEOTIDE SEQUENCE [LARGE SCALE GENOMIC DNA]</scope>
    <source>
        <strain evidence="3">98AG31 / pathotype 3-4-7</strain>
    </source>
</reference>
<feature type="compositionally biased region" description="Low complexity" evidence="1">
    <location>
        <begin position="673"/>
        <end position="689"/>
    </location>
</feature>
<dbReference type="EMBL" id="GL883103">
    <property type="protein sequence ID" value="EGG07773.1"/>
    <property type="molecule type" value="Genomic_DNA"/>
</dbReference>
<feature type="compositionally biased region" description="Polar residues" evidence="1">
    <location>
        <begin position="444"/>
        <end position="455"/>
    </location>
</feature>
<feature type="compositionally biased region" description="Basic residues" evidence="1">
    <location>
        <begin position="368"/>
        <end position="383"/>
    </location>
</feature>
<dbReference type="InParanoid" id="F4RIU4"/>
<accession>F4RIU4</accession>
<feature type="compositionally biased region" description="Basic residues" evidence="1">
    <location>
        <begin position="419"/>
        <end position="434"/>
    </location>
</feature>
<protein>
    <submittedName>
        <fullName evidence="2">Uncharacterized protein</fullName>
    </submittedName>
</protein>
<dbReference type="GeneID" id="18925769"/>
<dbReference type="VEuPathDB" id="FungiDB:MELLADRAFT_116204"/>
<dbReference type="Proteomes" id="UP000001072">
    <property type="component" value="Unassembled WGS sequence"/>
</dbReference>
<dbReference type="HOGENOM" id="CLU_318081_0_0_1"/>